<keyword evidence="6" id="KW-0808">Transferase</keyword>
<name>A0A543AT54_9ACTN</name>
<evidence type="ECO:0000313" key="19">
    <source>
        <dbReference type="EMBL" id="TQL75760.1"/>
    </source>
</evidence>
<dbReference type="GO" id="GO:0005524">
    <property type="term" value="F:ATP binding"/>
    <property type="evidence" value="ECO:0007669"/>
    <property type="project" value="UniProtKB-KW"/>
</dbReference>
<keyword evidence="8" id="KW-0547">Nucleotide-binding</keyword>
<evidence type="ECO:0000256" key="14">
    <source>
        <dbReference type="ARBA" id="ARBA00035305"/>
    </source>
</evidence>
<dbReference type="SUPFAM" id="SSF55874">
    <property type="entry name" value="ATPase domain of HSP90 chaperone/DNA topoisomerase II/histidine kinase"/>
    <property type="match status" value="1"/>
</dbReference>
<dbReference type="InterPro" id="IPR036097">
    <property type="entry name" value="HisK_dim/P_sf"/>
</dbReference>
<dbReference type="Pfam" id="PF00512">
    <property type="entry name" value="HisKA"/>
    <property type="match status" value="1"/>
</dbReference>
<reference evidence="19 20" key="1">
    <citation type="submission" date="2019-06" db="EMBL/GenBank/DDBJ databases">
        <title>Sequencing the genomes of 1000 actinobacteria strains.</title>
        <authorList>
            <person name="Klenk H.-P."/>
        </authorList>
    </citation>
    <scope>NUCLEOTIDE SEQUENCE [LARGE SCALE GENOMIC DNA]</scope>
    <source>
        <strain evidence="19 20">DSM 45928</strain>
    </source>
</reference>
<feature type="transmembrane region" description="Helical" evidence="16">
    <location>
        <begin position="180"/>
        <end position="203"/>
    </location>
</feature>
<evidence type="ECO:0000256" key="8">
    <source>
        <dbReference type="ARBA" id="ARBA00022741"/>
    </source>
</evidence>
<evidence type="ECO:0000256" key="16">
    <source>
        <dbReference type="SAM" id="Phobius"/>
    </source>
</evidence>
<keyword evidence="11 16" id="KW-1133">Transmembrane helix</keyword>
<evidence type="ECO:0000259" key="18">
    <source>
        <dbReference type="PROSITE" id="PS50885"/>
    </source>
</evidence>
<dbReference type="PANTHER" id="PTHR43547:SF2">
    <property type="entry name" value="HYBRID SIGNAL TRANSDUCTION HISTIDINE KINASE C"/>
    <property type="match status" value="1"/>
</dbReference>
<dbReference type="Proteomes" id="UP000317043">
    <property type="component" value="Unassembled WGS sequence"/>
</dbReference>
<dbReference type="FunFam" id="1.10.287.130:FF:000010">
    <property type="entry name" value="Two-component sensor histidine kinase"/>
    <property type="match status" value="1"/>
</dbReference>
<proteinExistence type="predicted"/>
<dbReference type="AlphaFoldDB" id="A0A543AT54"/>
<dbReference type="SMART" id="SM00304">
    <property type="entry name" value="HAMP"/>
    <property type="match status" value="1"/>
</dbReference>
<dbReference type="InterPro" id="IPR003660">
    <property type="entry name" value="HAMP_dom"/>
</dbReference>
<evidence type="ECO:0000256" key="4">
    <source>
        <dbReference type="ARBA" id="ARBA00022475"/>
    </source>
</evidence>
<evidence type="ECO:0000256" key="6">
    <source>
        <dbReference type="ARBA" id="ARBA00022679"/>
    </source>
</evidence>
<evidence type="ECO:0000256" key="10">
    <source>
        <dbReference type="ARBA" id="ARBA00022840"/>
    </source>
</evidence>
<dbReference type="InterPro" id="IPR047669">
    <property type="entry name" value="MtrAB_MtrB"/>
</dbReference>
<comment type="subcellular location">
    <subcellularLocation>
        <location evidence="2">Cell membrane</location>
        <topology evidence="2">Multi-pass membrane protein</topology>
    </subcellularLocation>
</comment>
<dbReference type="EMBL" id="VFOW01000001">
    <property type="protein sequence ID" value="TQL75760.1"/>
    <property type="molecule type" value="Genomic_DNA"/>
</dbReference>
<protein>
    <recommendedName>
        <fullName evidence="14">Sensor histidine kinase MtrB</fullName>
        <ecNumber evidence="3">2.7.13.3</ecNumber>
    </recommendedName>
</protein>
<keyword evidence="9 19" id="KW-0418">Kinase</keyword>
<keyword evidence="20" id="KW-1185">Reference proteome</keyword>
<dbReference type="PROSITE" id="PS50109">
    <property type="entry name" value="HIS_KIN"/>
    <property type="match status" value="1"/>
</dbReference>
<evidence type="ECO:0000256" key="7">
    <source>
        <dbReference type="ARBA" id="ARBA00022692"/>
    </source>
</evidence>
<dbReference type="Gene3D" id="1.10.287.130">
    <property type="match status" value="1"/>
</dbReference>
<dbReference type="InterPro" id="IPR036890">
    <property type="entry name" value="HATPase_C_sf"/>
</dbReference>
<keyword evidence="5" id="KW-0597">Phosphoprotein</keyword>
<dbReference type="OrthoDB" id="9786919at2"/>
<dbReference type="FunFam" id="3.30.565.10:FF:000013">
    <property type="entry name" value="Two-component sensor histidine kinase"/>
    <property type="match status" value="1"/>
</dbReference>
<dbReference type="CDD" id="cd00082">
    <property type="entry name" value="HisKA"/>
    <property type="match status" value="1"/>
</dbReference>
<accession>A0A543AT54</accession>
<evidence type="ECO:0000256" key="15">
    <source>
        <dbReference type="SAM" id="MobiDB-lite"/>
    </source>
</evidence>
<evidence type="ECO:0000313" key="20">
    <source>
        <dbReference type="Proteomes" id="UP000317043"/>
    </source>
</evidence>
<evidence type="ECO:0000256" key="13">
    <source>
        <dbReference type="ARBA" id="ARBA00023136"/>
    </source>
</evidence>
<dbReference type="InterPro" id="IPR003661">
    <property type="entry name" value="HisK_dim/P_dom"/>
</dbReference>
<dbReference type="InterPro" id="IPR003594">
    <property type="entry name" value="HATPase_dom"/>
</dbReference>
<dbReference type="PRINTS" id="PR00344">
    <property type="entry name" value="BCTRLSENSOR"/>
</dbReference>
<comment type="caution">
    <text evidence="19">The sequence shown here is derived from an EMBL/GenBank/DDBJ whole genome shotgun (WGS) entry which is preliminary data.</text>
</comment>
<feature type="domain" description="Histidine kinase" evidence="17">
    <location>
        <begin position="267"/>
        <end position="483"/>
    </location>
</feature>
<feature type="domain" description="HAMP" evidence="18">
    <location>
        <begin position="200"/>
        <end position="252"/>
    </location>
</feature>
<dbReference type="InParanoid" id="A0A543AT54"/>
<dbReference type="Gene3D" id="6.10.340.10">
    <property type="match status" value="1"/>
</dbReference>
<sequence>MQVRVVSATLVASTVLVVVFGLVVASTIIGGMVQTKVETAINQVENSRTVVKRDLATVATAKEPNLDGQMKGLVRELAGEARQSGAPTVVLRTRGAEPIVVAWPAEPSVAEEQLPQDLRDKVLAGKMAIQYAGLNPDGGQERPFLAVGTPVYTDQLTYELYFLFPLDAENQMQTLVRTTLVIAGIALVLLLGVIAGLVTRMVVTPVRLAARTAQRLSAGLLHERMDVRGADDLAKLAGSFNLMAENLHQQIVRLEDMSRLQRRFTSDVSHELRTPLTTVRMAADLLYDNRDDYPAPAARSAELLHNELDRFEDLLAELLEISRFDAGFAQLDTEPVDIAPIVTSVAATFHALADRCGVAVRLHLASDVIAEIDVRRVQRILRNLIGNAIEHAEGKPVCVVLAASETAMAIVVRDRGIGLKPGEEELVFNRFWRADPSRARQTGGTGLGLSISAEDAKLHNGLLEAVGTPGAGSVFRLTLPLRAGDRVISSPLPLANTSDPCKGDDDDEND</sequence>
<keyword evidence="4" id="KW-1003">Cell membrane</keyword>
<dbReference type="Pfam" id="PF00672">
    <property type="entry name" value="HAMP"/>
    <property type="match status" value="1"/>
</dbReference>
<dbReference type="Gene3D" id="3.30.565.10">
    <property type="entry name" value="Histidine kinase-like ATPase, C-terminal domain"/>
    <property type="match status" value="1"/>
</dbReference>
<evidence type="ECO:0000256" key="3">
    <source>
        <dbReference type="ARBA" id="ARBA00012438"/>
    </source>
</evidence>
<dbReference type="SUPFAM" id="SSF158472">
    <property type="entry name" value="HAMP domain-like"/>
    <property type="match status" value="1"/>
</dbReference>
<keyword evidence="12" id="KW-0902">Two-component regulatory system</keyword>
<dbReference type="CDD" id="cd06225">
    <property type="entry name" value="HAMP"/>
    <property type="match status" value="1"/>
</dbReference>
<evidence type="ECO:0000256" key="1">
    <source>
        <dbReference type="ARBA" id="ARBA00000085"/>
    </source>
</evidence>
<dbReference type="NCBIfam" id="NF040691">
    <property type="entry name" value="MtrAB_MtrB"/>
    <property type="match status" value="1"/>
</dbReference>
<keyword evidence="10" id="KW-0067">ATP-binding</keyword>
<feature type="region of interest" description="Disordered" evidence="15">
    <location>
        <begin position="489"/>
        <end position="510"/>
    </location>
</feature>
<dbReference type="PANTHER" id="PTHR43547">
    <property type="entry name" value="TWO-COMPONENT HISTIDINE KINASE"/>
    <property type="match status" value="1"/>
</dbReference>
<dbReference type="SMART" id="SM00388">
    <property type="entry name" value="HisKA"/>
    <property type="match status" value="1"/>
</dbReference>
<dbReference type="Pfam" id="PF02518">
    <property type="entry name" value="HATPase_c"/>
    <property type="match status" value="1"/>
</dbReference>
<dbReference type="CDD" id="cd00075">
    <property type="entry name" value="HATPase"/>
    <property type="match status" value="1"/>
</dbReference>
<dbReference type="InterPro" id="IPR005467">
    <property type="entry name" value="His_kinase_dom"/>
</dbReference>
<dbReference type="FunCoup" id="A0A543AT54">
    <property type="interactions" value="31"/>
</dbReference>
<evidence type="ECO:0000259" key="17">
    <source>
        <dbReference type="PROSITE" id="PS50109"/>
    </source>
</evidence>
<keyword evidence="13 16" id="KW-0472">Membrane</keyword>
<evidence type="ECO:0000256" key="5">
    <source>
        <dbReference type="ARBA" id="ARBA00022553"/>
    </source>
</evidence>
<evidence type="ECO:0000256" key="11">
    <source>
        <dbReference type="ARBA" id="ARBA00022989"/>
    </source>
</evidence>
<dbReference type="EC" id="2.7.13.3" evidence="3"/>
<evidence type="ECO:0000256" key="9">
    <source>
        <dbReference type="ARBA" id="ARBA00022777"/>
    </source>
</evidence>
<dbReference type="GO" id="GO:0000155">
    <property type="term" value="F:phosphorelay sensor kinase activity"/>
    <property type="evidence" value="ECO:0007669"/>
    <property type="project" value="InterPro"/>
</dbReference>
<dbReference type="PROSITE" id="PS50885">
    <property type="entry name" value="HAMP"/>
    <property type="match status" value="1"/>
</dbReference>
<comment type="catalytic activity">
    <reaction evidence="1">
        <text>ATP + protein L-histidine = ADP + protein N-phospho-L-histidine.</text>
        <dbReference type="EC" id="2.7.13.3"/>
    </reaction>
</comment>
<dbReference type="GO" id="GO:0005886">
    <property type="term" value="C:plasma membrane"/>
    <property type="evidence" value="ECO:0007669"/>
    <property type="project" value="UniProtKB-SubCell"/>
</dbReference>
<evidence type="ECO:0000256" key="2">
    <source>
        <dbReference type="ARBA" id="ARBA00004651"/>
    </source>
</evidence>
<dbReference type="SUPFAM" id="SSF47384">
    <property type="entry name" value="Homodimeric domain of signal transducing histidine kinase"/>
    <property type="match status" value="1"/>
</dbReference>
<gene>
    <name evidence="19" type="ORF">FB566_1274</name>
</gene>
<organism evidence="19 20">
    <name type="scientific">Stackebrandtia endophytica</name>
    <dbReference type="NCBI Taxonomy" id="1496996"/>
    <lineage>
        <taxon>Bacteria</taxon>
        <taxon>Bacillati</taxon>
        <taxon>Actinomycetota</taxon>
        <taxon>Actinomycetes</taxon>
        <taxon>Glycomycetales</taxon>
        <taxon>Glycomycetaceae</taxon>
        <taxon>Stackebrandtia</taxon>
    </lineage>
</organism>
<evidence type="ECO:0000256" key="12">
    <source>
        <dbReference type="ARBA" id="ARBA00023012"/>
    </source>
</evidence>
<keyword evidence="7 16" id="KW-0812">Transmembrane</keyword>
<dbReference type="SMART" id="SM00387">
    <property type="entry name" value="HATPase_c"/>
    <property type="match status" value="1"/>
</dbReference>
<dbReference type="InterPro" id="IPR004358">
    <property type="entry name" value="Sig_transdc_His_kin-like_C"/>
</dbReference>